<feature type="compositionally biased region" description="Basic and acidic residues" evidence="1">
    <location>
        <begin position="401"/>
        <end position="414"/>
    </location>
</feature>
<comment type="caution">
    <text evidence="2">The sequence shown here is derived from an EMBL/GenBank/DDBJ whole genome shotgun (WGS) entry which is preliminary data.</text>
</comment>
<name>A0AAD3DVD9_9CHLO</name>
<evidence type="ECO:0000256" key="1">
    <source>
        <dbReference type="SAM" id="MobiDB-lite"/>
    </source>
</evidence>
<protein>
    <submittedName>
        <fullName evidence="2">Uncharacterized protein</fullName>
    </submittedName>
</protein>
<keyword evidence="3" id="KW-1185">Reference proteome</keyword>
<evidence type="ECO:0000313" key="3">
    <source>
        <dbReference type="Proteomes" id="UP001054857"/>
    </source>
</evidence>
<evidence type="ECO:0000313" key="2">
    <source>
        <dbReference type="EMBL" id="GFR48795.1"/>
    </source>
</evidence>
<dbReference type="Proteomes" id="UP001054857">
    <property type="component" value="Unassembled WGS sequence"/>
</dbReference>
<reference evidence="2 3" key="1">
    <citation type="journal article" date="2021" name="Sci. Rep.">
        <title>Genome sequencing of the multicellular alga Astrephomene provides insights into convergent evolution of germ-soma differentiation.</title>
        <authorList>
            <person name="Yamashita S."/>
            <person name="Yamamoto K."/>
            <person name="Matsuzaki R."/>
            <person name="Suzuki S."/>
            <person name="Yamaguchi H."/>
            <person name="Hirooka S."/>
            <person name="Minakuchi Y."/>
            <person name="Miyagishima S."/>
            <person name="Kawachi M."/>
            <person name="Toyoda A."/>
            <person name="Nozaki H."/>
        </authorList>
    </citation>
    <scope>NUCLEOTIDE SEQUENCE [LARGE SCALE GENOMIC DNA]</scope>
    <source>
        <strain evidence="2 3">NIES-4017</strain>
    </source>
</reference>
<gene>
    <name evidence="2" type="ORF">Agub_g10744</name>
</gene>
<feature type="compositionally biased region" description="Basic and acidic residues" evidence="1">
    <location>
        <begin position="495"/>
        <end position="533"/>
    </location>
</feature>
<feature type="region of interest" description="Disordered" evidence="1">
    <location>
        <begin position="654"/>
        <end position="691"/>
    </location>
</feature>
<accession>A0AAD3DVD9</accession>
<dbReference type="EMBL" id="BMAR01000026">
    <property type="protein sequence ID" value="GFR48795.1"/>
    <property type="molecule type" value="Genomic_DNA"/>
</dbReference>
<feature type="region of interest" description="Disordered" evidence="1">
    <location>
        <begin position="390"/>
        <end position="434"/>
    </location>
</feature>
<sequence>MSSQRANPELQLEHILRLPKRRRLPIQPAIAEINHVGVIAPEQAQPLAEQQELGPSIYDSVTTAFDKCRVMQLCTVQWMLKLGWPLTLYPTKEQLMELEKAPFFDHSHWTEASGWKFAKALDAVFQSEIKRLVSESRFVSLGLDEVNVDDVPTRLGVYLNLVDGSWNRRTLLLEAPKLEITRPYDPNRIADGTVRQALEALRLRAGLHEPHDIARKLVAVNMEGPADVMQDIRTALVVRFRNLAPFVQPSHCITRRTHLGAEARKRAGRVLGEVGRVVGEVYFKRFGWRHEVRADAMPPGELLFEPEEDEEVSWLHVGRPLERLLAQYDNILQRLLQRLYEGGSGEWAASELYGTLTDAEVLLAVHAVRPALAVLEPLVELFEGCCRGHEQEEQGQEEEREWGQDEERQQRRQEEEEEDVGPRQQQGPQGQQRELYPGVLASDLLRASTQLRALYVDAGSRFSGPEFAGYRALLAAGGSGSRWRSEDSGPVPGLDEGKEKEEQEVEEDRREVATRKEEQQAKEKKEEGGSEKEAELGLWVAGEFHPFQVLPPGKRRAGSRYVPLTASLLGPVAEQVQRCLSAGMEALIESLLQQQFFPPAPLLDAACIVYPQYWAAQPPPTREDFLAKLAVLKAQYCSGGEEEEVRPGVEIEPEMGAGAGESSGAAVGAGDSLRQPQLHPQGGGNGNDGRDVEMQEAAAVGGAEGAAGRGGGGLLDGALLDRQAASFYETMLGLVGGGGDVVMAAAAAEEEGGCSVGAVSRLWRRLEVEVPGARQELSEFAALAQLVLLAVVPSGAEVRRRAEVGKFLEARMDGSGWGEERLDGWRLGLCGRMYRQELFMPGAFPYAEALQQWKESGGLLVG</sequence>
<proteinExistence type="predicted"/>
<feature type="compositionally biased region" description="Low complexity" evidence="1">
    <location>
        <begin position="422"/>
        <end position="433"/>
    </location>
</feature>
<feature type="region of interest" description="Disordered" evidence="1">
    <location>
        <begin position="478"/>
        <end position="533"/>
    </location>
</feature>
<feature type="compositionally biased region" description="Low complexity" evidence="1">
    <location>
        <begin position="654"/>
        <end position="670"/>
    </location>
</feature>
<dbReference type="AlphaFoldDB" id="A0AAD3DVD9"/>
<organism evidence="2 3">
    <name type="scientific">Astrephomene gubernaculifera</name>
    <dbReference type="NCBI Taxonomy" id="47775"/>
    <lineage>
        <taxon>Eukaryota</taxon>
        <taxon>Viridiplantae</taxon>
        <taxon>Chlorophyta</taxon>
        <taxon>core chlorophytes</taxon>
        <taxon>Chlorophyceae</taxon>
        <taxon>CS clade</taxon>
        <taxon>Chlamydomonadales</taxon>
        <taxon>Astrephomenaceae</taxon>
        <taxon>Astrephomene</taxon>
    </lineage>
</organism>